<gene>
    <name evidence="8" type="ORF">SBAD_LOCUS5928</name>
</gene>
<protein>
    <recommendedName>
        <fullName evidence="6">Kinesin-like protein</fullName>
    </recommendedName>
</protein>
<organism evidence="10">
    <name type="scientific">Soboliphyme baturini</name>
    <dbReference type="NCBI Taxonomy" id="241478"/>
    <lineage>
        <taxon>Eukaryota</taxon>
        <taxon>Metazoa</taxon>
        <taxon>Ecdysozoa</taxon>
        <taxon>Nematoda</taxon>
        <taxon>Enoplea</taxon>
        <taxon>Dorylaimia</taxon>
        <taxon>Dioctophymatida</taxon>
        <taxon>Dioctophymatoidea</taxon>
        <taxon>Soboliphymatidae</taxon>
        <taxon>Soboliphyme</taxon>
    </lineage>
</organism>
<evidence type="ECO:0000256" key="4">
    <source>
        <dbReference type="ARBA" id="ARBA00023212"/>
    </source>
</evidence>
<dbReference type="WBParaSite" id="SBAD_0000616301-mRNA-1">
    <property type="protein sequence ID" value="SBAD_0000616301-mRNA-1"/>
    <property type="gene ID" value="SBAD_0000616301"/>
</dbReference>
<dbReference type="InterPro" id="IPR027640">
    <property type="entry name" value="Kinesin-like_fam"/>
</dbReference>
<name>A0A183IQN1_9BILA</name>
<evidence type="ECO:0000256" key="1">
    <source>
        <dbReference type="ARBA" id="ARBA00004245"/>
    </source>
</evidence>
<evidence type="ECO:0000259" key="7">
    <source>
        <dbReference type="PROSITE" id="PS50067"/>
    </source>
</evidence>
<dbReference type="InterPro" id="IPR036961">
    <property type="entry name" value="Kinesin_motor_dom_sf"/>
</dbReference>
<dbReference type="Pfam" id="PF00225">
    <property type="entry name" value="Kinesin"/>
    <property type="match status" value="1"/>
</dbReference>
<evidence type="ECO:0000313" key="10">
    <source>
        <dbReference type="WBParaSite" id="SBAD_0000616301-mRNA-1"/>
    </source>
</evidence>
<feature type="domain" description="Kinesin motor" evidence="7">
    <location>
        <begin position="1"/>
        <end position="292"/>
    </location>
</feature>
<dbReference type="EMBL" id="UZAM01009352">
    <property type="protein sequence ID" value="VDP08697.1"/>
    <property type="molecule type" value="Genomic_DNA"/>
</dbReference>
<dbReference type="GO" id="GO:0003777">
    <property type="term" value="F:microtubule motor activity"/>
    <property type="evidence" value="ECO:0007669"/>
    <property type="project" value="InterPro"/>
</dbReference>
<keyword evidence="6" id="KW-0493">Microtubule</keyword>
<comment type="subcellular location">
    <subcellularLocation>
        <location evidence="1">Cytoplasm</location>
        <location evidence="1">Cytoskeleton</location>
    </subcellularLocation>
</comment>
<dbReference type="PANTHER" id="PTHR47968:SF65">
    <property type="entry name" value="KINESIN MOTOR DOMAIN-CONTAINING PROTEIN"/>
    <property type="match status" value="1"/>
</dbReference>
<keyword evidence="2 5" id="KW-0547">Nucleotide-binding</keyword>
<evidence type="ECO:0000256" key="2">
    <source>
        <dbReference type="ARBA" id="ARBA00022741"/>
    </source>
</evidence>
<evidence type="ECO:0000256" key="3">
    <source>
        <dbReference type="ARBA" id="ARBA00022840"/>
    </source>
</evidence>
<comment type="similarity">
    <text evidence="5 6">Belongs to the TRAFAC class myosin-kinesin ATPase superfamily. Kinesin family.</text>
</comment>
<evidence type="ECO:0000313" key="8">
    <source>
        <dbReference type="EMBL" id="VDP08697.1"/>
    </source>
</evidence>
<dbReference type="GO" id="GO:0005524">
    <property type="term" value="F:ATP binding"/>
    <property type="evidence" value="ECO:0007669"/>
    <property type="project" value="UniProtKB-UniRule"/>
</dbReference>
<dbReference type="GO" id="GO:0007018">
    <property type="term" value="P:microtubule-based movement"/>
    <property type="evidence" value="ECO:0007669"/>
    <property type="project" value="InterPro"/>
</dbReference>
<evidence type="ECO:0000313" key="9">
    <source>
        <dbReference type="Proteomes" id="UP000270296"/>
    </source>
</evidence>
<reference evidence="10" key="1">
    <citation type="submission" date="2016-06" db="UniProtKB">
        <authorList>
            <consortium name="WormBaseParasite"/>
        </authorList>
    </citation>
    <scope>IDENTIFICATION</scope>
</reference>
<dbReference type="SUPFAM" id="SSF52540">
    <property type="entry name" value="P-loop containing nucleoside triphosphate hydrolases"/>
    <property type="match status" value="1"/>
</dbReference>
<reference evidence="8 9" key="2">
    <citation type="submission" date="2018-11" db="EMBL/GenBank/DDBJ databases">
        <authorList>
            <consortium name="Pathogen Informatics"/>
        </authorList>
    </citation>
    <scope>NUCLEOTIDE SEQUENCE [LARGE SCALE GENOMIC DNA]</scope>
</reference>
<feature type="binding site" evidence="5">
    <location>
        <begin position="52"/>
        <end position="59"/>
    </location>
    <ligand>
        <name>ATP</name>
        <dbReference type="ChEBI" id="CHEBI:30616"/>
    </ligand>
</feature>
<dbReference type="Proteomes" id="UP000270296">
    <property type="component" value="Unassembled WGS sequence"/>
</dbReference>
<dbReference type="GO" id="GO:0005874">
    <property type="term" value="C:microtubule"/>
    <property type="evidence" value="ECO:0007669"/>
    <property type="project" value="UniProtKB-KW"/>
</dbReference>
<dbReference type="InterPro" id="IPR001752">
    <property type="entry name" value="Kinesin_motor_dom"/>
</dbReference>
<dbReference type="SMART" id="SM00129">
    <property type="entry name" value="KISc"/>
    <property type="match status" value="1"/>
</dbReference>
<dbReference type="PRINTS" id="PR00380">
    <property type="entry name" value="KINESINHEAVY"/>
</dbReference>
<keyword evidence="3 5" id="KW-0067">ATP-binding</keyword>
<evidence type="ECO:0000256" key="6">
    <source>
        <dbReference type="RuleBase" id="RU000394"/>
    </source>
</evidence>
<dbReference type="OrthoDB" id="3176171at2759"/>
<proteinExistence type="inferred from homology"/>
<evidence type="ECO:0000256" key="5">
    <source>
        <dbReference type="PROSITE-ProRule" id="PRU00283"/>
    </source>
</evidence>
<dbReference type="AlphaFoldDB" id="A0A183IQN1"/>
<keyword evidence="4" id="KW-0206">Cytoskeleton</keyword>
<keyword evidence="4" id="KW-0963">Cytoplasm</keyword>
<dbReference type="PROSITE" id="PS50067">
    <property type="entry name" value="KINESIN_MOTOR_2"/>
    <property type="match status" value="1"/>
</dbReference>
<accession>A0A183IQN1</accession>
<dbReference type="Gene3D" id="3.40.850.10">
    <property type="entry name" value="Kinesin motor domain"/>
    <property type="match status" value="1"/>
</dbReference>
<keyword evidence="9" id="KW-1185">Reference proteome</keyword>
<dbReference type="PROSITE" id="PS00411">
    <property type="entry name" value="KINESIN_MOTOR_1"/>
    <property type="match status" value="1"/>
</dbReference>
<dbReference type="InterPro" id="IPR019821">
    <property type="entry name" value="Kinesin_motor_CS"/>
</dbReference>
<keyword evidence="5 6" id="KW-0505">Motor protein</keyword>
<dbReference type="InterPro" id="IPR027417">
    <property type="entry name" value="P-loop_NTPase"/>
</dbReference>
<sequence>SDPTARRCKDIKFAFDRIFTPESSNEEVFDNTTKPILDKFLGGFNCSVFAYGSTGSGKTHTMLGKTGNLGIMQLTVGELFDRLNALHEDYICDLNICYFEVYNETVRDLLKPENGVLSIRENGLSGVLINNLSFHEVNLMTTEVAQLLNFGNQNRTQHPTDANKESSRSHAIYLKQRPKTANTTTEVVSSKLSLIDLAGSERATATKNCGERFREGANINKSLLALGNCINALACGRKGAHIPYRDSKLTRILKDSLGGSCFTVMIANVRYCSFHYEDTFNTLKYADRAKQIKTDARKNTFRFDEHVHRYAAIIDELRQEVNNTVSP</sequence>
<dbReference type="GO" id="GO:0008017">
    <property type="term" value="F:microtubule binding"/>
    <property type="evidence" value="ECO:0007669"/>
    <property type="project" value="InterPro"/>
</dbReference>
<dbReference type="PANTHER" id="PTHR47968">
    <property type="entry name" value="CENTROMERE PROTEIN E"/>
    <property type="match status" value="1"/>
</dbReference>